<dbReference type="GO" id="GO:0034220">
    <property type="term" value="P:monoatomic ion transmembrane transport"/>
    <property type="evidence" value="ECO:0007669"/>
    <property type="project" value="InterPro"/>
</dbReference>
<feature type="domain" description="Porin" evidence="12">
    <location>
        <begin position="9"/>
        <end position="347"/>
    </location>
</feature>
<dbReference type="RefSeq" id="WP_047847658.1">
    <property type="nucleotide sequence ID" value="NZ_AEJF01000102.1"/>
</dbReference>
<keyword evidence="4" id="KW-1134">Transmembrane beta strand</keyword>
<dbReference type="InterPro" id="IPR033900">
    <property type="entry name" value="Gram_neg_porin_domain"/>
</dbReference>
<keyword evidence="3" id="KW-0813">Transport</keyword>
<evidence type="ECO:0000256" key="3">
    <source>
        <dbReference type="ARBA" id="ARBA00022448"/>
    </source>
</evidence>
<dbReference type="InterPro" id="IPR023614">
    <property type="entry name" value="Porin_dom_sf"/>
</dbReference>
<dbReference type="GO" id="GO:0009279">
    <property type="term" value="C:cell outer membrane"/>
    <property type="evidence" value="ECO:0007669"/>
    <property type="project" value="UniProtKB-SubCell"/>
</dbReference>
<keyword evidence="14" id="KW-1185">Reference proteome</keyword>
<keyword evidence="8" id="KW-0626">Porin</keyword>
<evidence type="ECO:0000256" key="5">
    <source>
        <dbReference type="ARBA" id="ARBA00022692"/>
    </source>
</evidence>
<comment type="subcellular location">
    <subcellularLocation>
        <location evidence="1">Cell outer membrane</location>
        <topology evidence="1">Multi-pass membrane protein</topology>
    </subcellularLocation>
</comment>
<evidence type="ECO:0000256" key="9">
    <source>
        <dbReference type="ARBA" id="ARBA00023136"/>
    </source>
</evidence>
<evidence type="ECO:0000313" key="13">
    <source>
        <dbReference type="EMBL" id="KLU25201.1"/>
    </source>
</evidence>
<dbReference type="Proteomes" id="UP000035963">
    <property type="component" value="Unassembled WGS sequence"/>
</dbReference>
<organism evidence="13 14">
    <name type="scientific">Caballeronia mineralivorans PML1(12)</name>
    <dbReference type="NCBI Taxonomy" id="908627"/>
    <lineage>
        <taxon>Bacteria</taxon>
        <taxon>Pseudomonadati</taxon>
        <taxon>Pseudomonadota</taxon>
        <taxon>Betaproteobacteria</taxon>
        <taxon>Burkholderiales</taxon>
        <taxon>Burkholderiaceae</taxon>
        <taxon>Caballeronia</taxon>
    </lineage>
</organism>
<reference evidence="13 14" key="1">
    <citation type="journal article" date="2015" name="Genome Announc.">
        <title>Draft Genome Sequence of Burkholderia sp. Strain PML1(12), an Ectomycorrhizosphere-Inhabiting Bacterium with Effective Mineral-Weathering Ability.</title>
        <authorList>
            <person name="Uroz S."/>
            <person name="Oger P."/>
        </authorList>
    </citation>
    <scope>NUCLEOTIDE SEQUENCE [LARGE SCALE GENOMIC DNA]</scope>
    <source>
        <strain evidence="14">PML1(12)</strain>
    </source>
</reference>
<evidence type="ECO:0000256" key="11">
    <source>
        <dbReference type="SAM" id="SignalP"/>
    </source>
</evidence>
<dbReference type="PANTHER" id="PTHR34501:SF9">
    <property type="entry name" value="MAJOR OUTER MEMBRANE PROTEIN P.IA"/>
    <property type="match status" value="1"/>
</dbReference>
<dbReference type="AlphaFoldDB" id="A0A0J1CXX5"/>
<dbReference type="Gene3D" id="2.40.160.10">
    <property type="entry name" value="Porin"/>
    <property type="match status" value="1"/>
</dbReference>
<evidence type="ECO:0000256" key="6">
    <source>
        <dbReference type="ARBA" id="ARBA00022729"/>
    </source>
</evidence>
<feature type="signal peptide" evidence="11">
    <location>
        <begin position="1"/>
        <end position="21"/>
    </location>
</feature>
<dbReference type="CDD" id="cd00342">
    <property type="entry name" value="gram_neg_porins"/>
    <property type="match status" value="1"/>
</dbReference>
<dbReference type="PATRIC" id="fig|908627.4.peg.3587"/>
<keyword evidence="6 11" id="KW-0732">Signal</keyword>
<evidence type="ECO:0000259" key="12">
    <source>
        <dbReference type="Pfam" id="PF13609"/>
    </source>
</evidence>
<evidence type="ECO:0000256" key="1">
    <source>
        <dbReference type="ARBA" id="ARBA00004571"/>
    </source>
</evidence>
<protein>
    <submittedName>
        <fullName evidence="13">Membrane protein</fullName>
    </submittedName>
</protein>
<keyword evidence="5" id="KW-0812">Transmembrane</keyword>
<evidence type="ECO:0000256" key="4">
    <source>
        <dbReference type="ARBA" id="ARBA00022452"/>
    </source>
</evidence>
<dbReference type="GO" id="GO:0046930">
    <property type="term" value="C:pore complex"/>
    <property type="evidence" value="ECO:0007669"/>
    <property type="project" value="UniProtKB-KW"/>
</dbReference>
<evidence type="ECO:0000256" key="10">
    <source>
        <dbReference type="ARBA" id="ARBA00023237"/>
    </source>
</evidence>
<dbReference type="OrthoDB" id="8982743at2"/>
<evidence type="ECO:0000313" key="14">
    <source>
        <dbReference type="Proteomes" id="UP000035963"/>
    </source>
</evidence>
<evidence type="ECO:0000256" key="8">
    <source>
        <dbReference type="ARBA" id="ARBA00023114"/>
    </source>
</evidence>
<dbReference type="PRINTS" id="PR00184">
    <property type="entry name" value="NEISSPPORIN"/>
</dbReference>
<sequence length="381" mass="41135">MKRTLLAAAIPAILLSTAAHAQSSVTLYGLIDEGFDFTSNGAGHRGYEMVSGDTAGSRWGLKGSEDLGNGLKGIFLLENGFNTNTGQLGQGGLEFGRQAYVGLSSVHYGTFTMGRQYDPTVDMWSGFTAAGNMMGDLAAHPFDNDNADWDYRIQNSVKYVSPTYAGFTGEAMYGFSNQAGAFANNRLYSAAGTYKMGGFAAALAYMKTDNGGANASGAASNNTTVFTADSQQNIDAGVSYTFSNNAMLAFAYSHVDVYNPTANAYFTNQPVAGTQNSWKFDNFEVNGQYFFKPDFWLAAAYTYTFVHVSTTAGRSMPKYNQFSLMLDYDLSKRTSVYVQGAYQHVNGNTGTQFDNADIPGSSEISSSGNQMMARVAMMHRF</sequence>
<evidence type="ECO:0000256" key="2">
    <source>
        <dbReference type="ARBA" id="ARBA00011233"/>
    </source>
</evidence>
<keyword evidence="9" id="KW-0472">Membrane</keyword>
<feature type="chain" id="PRO_5005249425" evidence="11">
    <location>
        <begin position="22"/>
        <end position="381"/>
    </location>
</feature>
<evidence type="ECO:0000256" key="7">
    <source>
        <dbReference type="ARBA" id="ARBA00023065"/>
    </source>
</evidence>
<gene>
    <name evidence="13" type="ORF">EOS_16065</name>
</gene>
<keyword evidence="7" id="KW-0406">Ion transport</keyword>
<dbReference type="PRINTS" id="PR00182">
    <property type="entry name" value="ECOLNEIPORIN"/>
</dbReference>
<dbReference type="InterPro" id="IPR002299">
    <property type="entry name" value="Porin_Neis"/>
</dbReference>
<dbReference type="SUPFAM" id="SSF56935">
    <property type="entry name" value="Porins"/>
    <property type="match status" value="1"/>
</dbReference>
<dbReference type="Pfam" id="PF13609">
    <property type="entry name" value="Porin_4"/>
    <property type="match status" value="1"/>
</dbReference>
<dbReference type="InterPro" id="IPR050298">
    <property type="entry name" value="Gram-neg_bact_OMP"/>
</dbReference>
<proteinExistence type="predicted"/>
<dbReference type="EMBL" id="AEJF01000102">
    <property type="protein sequence ID" value="KLU25201.1"/>
    <property type="molecule type" value="Genomic_DNA"/>
</dbReference>
<comment type="caution">
    <text evidence="13">The sequence shown here is derived from an EMBL/GenBank/DDBJ whole genome shotgun (WGS) entry which is preliminary data.</text>
</comment>
<accession>A0A0J1CXX5</accession>
<dbReference type="PANTHER" id="PTHR34501">
    <property type="entry name" value="PROTEIN YDDL-RELATED"/>
    <property type="match status" value="1"/>
</dbReference>
<keyword evidence="10" id="KW-0998">Cell outer membrane</keyword>
<comment type="subunit">
    <text evidence="2">Homotrimer.</text>
</comment>
<dbReference type="InterPro" id="IPR001702">
    <property type="entry name" value="Porin_Gram-ve"/>
</dbReference>
<name>A0A0J1CXX5_9BURK</name>
<dbReference type="GO" id="GO:0015288">
    <property type="term" value="F:porin activity"/>
    <property type="evidence" value="ECO:0007669"/>
    <property type="project" value="UniProtKB-KW"/>
</dbReference>